<protein>
    <submittedName>
        <fullName evidence="1">Capsular biosynthesis protein</fullName>
    </submittedName>
</protein>
<comment type="caution">
    <text evidence="1">The sequence shown here is derived from an EMBL/GenBank/DDBJ whole genome shotgun (WGS) entry which is preliminary data.</text>
</comment>
<dbReference type="Proteomes" id="UP000281084">
    <property type="component" value="Unassembled WGS sequence"/>
</dbReference>
<dbReference type="Pfam" id="PF05159">
    <property type="entry name" value="Capsule_synth"/>
    <property type="match status" value="1"/>
</dbReference>
<reference evidence="1 2" key="1">
    <citation type="submission" date="2018-09" db="EMBL/GenBank/DDBJ databases">
        <title>The draft genome of Acinetobacter spp. strains.</title>
        <authorList>
            <person name="Qin J."/>
            <person name="Feng Y."/>
            <person name="Zong Z."/>
        </authorList>
    </citation>
    <scope>NUCLEOTIDE SEQUENCE [LARGE SCALE GENOMIC DNA]</scope>
    <source>
        <strain evidence="1 2">WCHAc060002</strain>
    </source>
</reference>
<gene>
    <name evidence="1" type="ORF">D7V64_00890</name>
</gene>
<sequence>MNTMIIDELSNKKILLLQGPIGYFFRNLARDLIDVNASVYKVNFNGGDEFFFKNGWNFNGEMYEFSSYIQQLVKQYDIDSIMLFGDCRPIHRLARAALSEFELEWYVFEEGYLRPNHITCEKGGVNGFSSVPKRFQQYLQHHQEDHIIADDVVELGRTFWYAAFWAAIYYIMASLKSKQYPSYQHHRPLTIAEFWPWLKGGIRKYQFKLKERRIEKYLLNFKKKDYFLVPLQTHNDAQIEFHSNYSGIEEFIEEVMYSFAHHAPQDTLLVLKQHPFDRGYREYTQLIQQLALQLNISSRVLYIHDQYLPDLLENARGVVVINSTVGMSAVESLVPVKVCGRAVYDIEPMTMQCHIDRFWQQALAWNVDEKVVQKYLYFLQHTTQFNGSFYKKMSGCQNQTGVVWSKVKVEIYKKNRSTNPLLNVK</sequence>
<evidence type="ECO:0000313" key="1">
    <source>
        <dbReference type="EMBL" id="RKG55690.1"/>
    </source>
</evidence>
<proteinExistence type="predicted"/>
<dbReference type="GO" id="GO:0015774">
    <property type="term" value="P:polysaccharide transport"/>
    <property type="evidence" value="ECO:0007669"/>
    <property type="project" value="InterPro"/>
</dbReference>
<dbReference type="EMBL" id="RAXZ01000001">
    <property type="protein sequence ID" value="RKG55690.1"/>
    <property type="molecule type" value="Genomic_DNA"/>
</dbReference>
<accession>A0A3A8GJM6</accession>
<dbReference type="AlphaFoldDB" id="A0A3A8GJM6"/>
<dbReference type="GO" id="GO:0000271">
    <property type="term" value="P:polysaccharide biosynthetic process"/>
    <property type="evidence" value="ECO:0007669"/>
    <property type="project" value="InterPro"/>
</dbReference>
<name>A0A3A8GJM6_9GAMM</name>
<organism evidence="1 2">
    <name type="scientific">Acinetobacter cumulans</name>
    <dbReference type="NCBI Taxonomy" id="2136182"/>
    <lineage>
        <taxon>Bacteria</taxon>
        <taxon>Pseudomonadati</taxon>
        <taxon>Pseudomonadota</taxon>
        <taxon>Gammaproteobacteria</taxon>
        <taxon>Moraxellales</taxon>
        <taxon>Moraxellaceae</taxon>
        <taxon>Acinetobacter</taxon>
    </lineage>
</organism>
<evidence type="ECO:0000313" key="2">
    <source>
        <dbReference type="Proteomes" id="UP000281084"/>
    </source>
</evidence>
<dbReference type="CDD" id="cd16441">
    <property type="entry name" value="beta_Kdo_transferase_KpsS"/>
    <property type="match status" value="1"/>
</dbReference>
<dbReference type="InterPro" id="IPR007833">
    <property type="entry name" value="Capsule_polysaccharide_synth"/>
</dbReference>